<keyword evidence="2" id="KW-1185">Reference proteome</keyword>
<organism evidence="1 2">
    <name type="scientific">[Candida] jaroonii</name>
    <dbReference type="NCBI Taxonomy" id="467808"/>
    <lineage>
        <taxon>Eukaryota</taxon>
        <taxon>Fungi</taxon>
        <taxon>Dikarya</taxon>
        <taxon>Ascomycota</taxon>
        <taxon>Saccharomycotina</taxon>
        <taxon>Pichiomycetes</taxon>
        <taxon>Debaryomycetaceae</taxon>
        <taxon>Yamadazyma</taxon>
    </lineage>
</organism>
<gene>
    <name evidence="1" type="ORF">CLIB1444_11S00276</name>
</gene>
<sequence>MSRQIRRIQHLPRFTFTSTNFISRPIPLTQISPASIALIRGFHNSRTLWNNLPQFGPEPKPSKFKITKDKLLAQASGPLSRLLIHIKWPLKRSNKPFSIDDVSTFFSWLVMGNVLWIVLGTTTFGLVTMYSLHTFESAGDVIHGFFNDDDSETPEKKKSRDDGVAAYLTSSILSYGLGVKINFFKGNVLPEFNDGKLIFKNLEIISLTNETGMKFDCKVRSLSLSLSFGKWYDGNGLIDNLEIFGLTGKFFNSTTPQIIPSEDTPMVFRRYHDSIHFQYDMNDQADIIEAPKRSSRIDSNYEMNSVKIHDSSIEIYDSDNSKPLKISIFNCDIPKLTGKTLLIDFFNAKDAAGSINDSMFTIHKKQDPNTPMEDEIIRFKIDGIDIGKLTSINAKSRFNWIFNGKAEVTADIKFPNKFKENSLFNFDEQYKKITGLIGNLIKDIGDVNETKNPETDNNDDTKLMKGALHAIYETFKNNDNDDYHNEQKDLNEYVLVNATIRFNNLKASLPKELPLAQSSNVPFITLHDLRALIAYINKLEDNISPIVVKTTVIEKLSNLYNFEKLTDTKIFDVIVSDIYDEFLKMVKLDEKRIIEEKSSLWSHSIASQLLLLGLGVIV</sequence>
<proteinExistence type="predicted"/>
<comment type="caution">
    <text evidence="1">The sequence shown here is derived from an EMBL/GenBank/DDBJ whole genome shotgun (WGS) entry which is preliminary data.</text>
</comment>
<dbReference type="Proteomes" id="UP001152531">
    <property type="component" value="Unassembled WGS sequence"/>
</dbReference>
<protein>
    <submittedName>
        <fullName evidence="1">Mitochondrial distribution and morphology protein 31</fullName>
    </submittedName>
</protein>
<reference evidence="1" key="1">
    <citation type="submission" date="2022-06" db="EMBL/GenBank/DDBJ databases">
        <authorList>
            <person name="Legras J.-L."/>
            <person name="Devillers H."/>
            <person name="Grondin C."/>
        </authorList>
    </citation>
    <scope>NUCLEOTIDE SEQUENCE</scope>
    <source>
        <strain evidence="1">CLIB 1444</strain>
    </source>
</reference>
<dbReference type="EMBL" id="CALSDN010000011">
    <property type="protein sequence ID" value="CAH6722749.1"/>
    <property type="molecule type" value="Genomic_DNA"/>
</dbReference>
<name>A0ACA9YCF5_9ASCO</name>
<evidence type="ECO:0000313" key="1">
    <source>
        <dbReference type="EMBL" id="CAH6722749.1"/>
    </source>
</evidence>
<evidence type="ECO:0000313" key="2">
    <source>
        <dbReference type="Proteomes" id="UP001152531"/>
    </source>
</evidence>
<accession>A0ACA9YCF5</accession>